<dbReference type="InterPro" id="IPR007325">
    <property type="entry name" value="KFase/CYL"/>
</dbReference>
<feature type="region of interest" description="Disordered" evidence="2">
    <location>
        <begin position="1"/>
        <end position="39"/>
    </location>
</feature>
<evidence type="ECO:0000313" key="4">
    <source>
        <dbReference type="Proteomes" id="UP001175261"/>
    </source>
</evidence>
<evidence type="ECO:0000313" key="3">
    <source>
        <dbReference type="EMBL" id="KAK0390062.1"/>
    </source>
</evidence>
<comment type="similarity">
    <text evidence="1">Belongs to the Cyclase 1 superfamily.</text>
</comment>
<gene>
    <name evidence="3" type="ORF">NLU13_3635</name>
</gene>
<organism evidence="3 4">
    <name type="scientific">Sarocladium strictum</name>
    <name type="common">Black bundle disease fungus</name>
    <name type="synonym">Acremonium strictum</name>
    <dbReference type="NCBI Taxonomy" id="5046"/>
    <lineage>
        <taxon>Eukaryota</taxon>
        <taxon>Fungi</taxon>
        <taxon>Dikarya</taxon>
        <taxon>Ascomycota</taxon>
        <taxon>Pezizomycotina</taxon>
        <taxon>Sordariomycetes</taxon>
        <taxon>Hypocreomycetidae</taxon>
        <taxon>Hypocreales</taxon>
        <taxon>Sarocladiaceae</taxon>
        <taxon>Sarocladium</taxon>
    </lineage>
</organism>
<dbReference type="GO" id="GO:0004061">
    <property type="term" value="F:arylformamidase activity"/>
    <property type="evidence" value="ECO:0007669"/>
    <property type="project" value="InterPro"/>
</dbReference>
<accession>A0AA39LAF6</accession>
<dbReference type="Proteomes" id="UP001175261">
    <property type="component" value="Unassembled WGS sequence"/>
</dbReference>
<comment type="caution">
    <text evidence="3">The sequence shown here is derived from an EMBL/GenBank/DDBJ whole genome shotgun (WGS) entry which is preliminary data.</text>
</comment>
<sequence>MPLLDISPTPKGGHLGLSGSLRKPSTNTENQEHKAKEDTLSPIIGDMYHTRSSCILNLLSTPSSPDRMARPCRKRTLLSWNHTTMLFDPQSESFPKRTELPKIPGAPEIAAWFWGKDDEHGRLNLLTPDRILKAAQSVQLGHVVPMNLPLNVPGPAMFGRENFEHTVKQIGPGAYDDVFTCNPQSGTQWDGFRHFADPGTQMFYNGVKLEDIEEEGKKTTGCGAQAWAQTGIAGRGVLVDVYSWAKQQYDPHTTHRISVSDIKACAESQGVTFEVGDILLIRCGWVHKYLSLDAAGKEALAEKKTLPEHAYAGLEQSAEMIDFLHDYYFAAAVSDNPMFEAWPPKSFAAKDHCLHAFMLPMWGMPIGELWDLEALSEKCAKEQRYSFFLTSSPDNIPGSVSSRPNAMAIF</sequence>
<dbReference type="PANTHER" id="PTHR34861">
    <property type="match status" value="1"/>
</dbReference>
<dbReference type="GO" id="GO:0019441">
    <property type="term" value="P:L-tryptophan catabolic process to kynurenine"/>
    <property type="evidence" value="ECO:0007669"/>
    <property type="project" value="InterPro"/>
</dbReference>
<reference evidence="3" key="1">
    <citation type="submission" date="2022-10" db="EMBL/GenBank/DDBJ databases">
        <title>Determination and structural analysis of whole genome sequence of Sarocladium strictum F4-1.</title>
        <authorList>
            <person name="Hu L."/>
            <person name="Jiang Y."/>
        </authorList>
    </citation>
    <scope>NUCLEOTIDE SEQUENCE</scope>
    <source>
        <strain evidence="3">F4-1</strain>
    </source>
</reference>
<evidence type="ECO:0000256" key="1">
    <source>
        <dbReference type="ARBA" id="ARBA00007865"/>
    </source>
</evidence>
<dbReference type="EMBL" id="JAPDFR010000002">
    <property type="protein sequence ID" value="KAK0390062.1"/>
    <property type="molecule type" value="Genomic_DNA"/>
</dbReference>
<proteinExistence type="inferred from homology"/>
<dbReference type="InterPro" id="IPR037175">
    <property type="entry name" value="KFase_sf"/>
</dbReference>
<keyword evidence="4" id="KW-1185">Reference proteome</keyword>
<name>A0AA39LAF6_SARSR</name>
<dbReference type="AlphaFoldDB" id="A0AA39LAF6"/>
<dbReference type="SUPFAM" id="SSF102198">
    <property type="entry name" value="Putative cyclase"/>
    <property type="match status" value="1"/>
</dbReference>
<protein>
    <recommendedName>
        <fullName evidence="5">Cyclase</fullName>
    </recommendedName>
</protein>
<dbReference type="Gene3D" id="3.50.30.50">
    <property type="entry name" value="Putative cyclase"/>
    <property type="match status" value="1"/>
</dbReference>
<feature type="compositionally biased region" description="Basic and acidic residues" evidence="2">
    <location>
        <begin position="30"/>
        <end position="39"/>
    </location>
</feature>
<evidence type="ECO:0008006" key="5">
    <source>
        <dbReference type="Google" id="ProtNLM"/>
    </source>
</evidence>
<dbReference type="Pfam" id="PF04199">
    <property type="entry name" value="Cyclase"/>
    <property type="match status" value="1"/>
</dbReference>
<dbReference type="PANTHER" id="PTHR34861:SF10">
    <property type="entry name" value="CYCLASE"/>
    <property type="match status" value="1"/>
</dbReference>
<evidence type="ECO:0000256" key="2">
    <source>
        <dbReference type="SAM" id="MobiDB-lite"/>
    </source>
</evidence>